<geneLocation type="plasmid" evidence="2">
    <name>II</name>
</geneLocation>
<dbReference type="RefSeq" id="WP_041365255.1">
    <property type="nucleotide sequence ID" value="NZ_HG938354.1"/>
</dbReference>
<reference evidence="2" key="1">
    <citation type="journal article" date="2014" name="BMC Genomics">
        <title>Genome sequencing of two Neorhizobium galegae strains reveals a noeT gene responsible for the unusual acetylation of the nodulation factors.</title>
        <authorList>
            <person name="Osterman J."/>
            <person name="Marsh J."/>
            <person name="Laine P.K."/>
            <person name="Zeng Z."/>
            <person name="Alatalo E."/>
            <person name="Sullivan J.T."/>
            <person name="Young J.P."/>
            <person name="Thomas-Oates J."/>
            <person name="Paulin L."/>
            <person name="Lindstrom K."/>
        </authorList>
    </citation>
    <scope>NUCLEOTIDE SEQUENCE [LARGE SCALE GENOMIC DNA]</scope>
    <source>
        <strain evidence="2">HAMBI 540</strain>
    </source>
</reference>
<dbReference type="KEGG" id="ngg:RG540_PA10030"/>
<dbReference type="HOGENOM" id="CLU_1967982_0_0_5"/>
<keyword evidence="2" id="KW-1185">Reference proteome</keyword>
<dbReference type="OrthoDB" id="8079884at2"/>
<protein>
    <submittedName>
        <fullName evidence="1">Uncharacterized protein</fullName>
    </submittedName>
</protein>
<dbReference type="Proteomes" id="UP000028181">
    <property type="component" value="Plasmid pHAMBI540a"/>
</dbReference>
<evidence type="ECO:0000313" key="1">
    <source>
        <dbReference type="EMBL" id="CDN51679.1"/>
    </source>
</evidence>
<accession>A0A068T0R1</accession>
<proteinExistence type="predicted"/>
<dbReference type="EMBL" id="HG938354">
    <property type="protein sequence ID" value="CDN51679.1"/>
    <property type="molecule type" value="Genomic_DNA"/>
</dbReference>
<dbReference type="GeneID" id="24260313"/>
<evidence type="ECO:0000313" key="2">
    <source>
        <dbReference type="Proteomes" id="UP000028181"/>
    </source>
</evidence>
<name>A0A068T0R1_NEOGA</name>
<sequence>MKKPTKKLPEDATIRSINGQLGRPEEYVRQVLENMRGCSGECQVRIGIVSNSNYPDYEISMLHYEGDDVAGIQCLAVVGGKANREIPPGDDLHNQAWSSAASSFADIQQLLGELRGLNKPQK</sequence>
<keyword evidence="1" id="KW-0614">Plasmid</keyword>
<gene>
    <name evidence="1" type="ORF">RG540_PA10030</name>
</gene>
<organism evidence="1 2">
    <name type="scientific">Neorhizobium galegae bv. orientalis str. HAMBI 540</name>
    <dbReference type="NCBI Taxonomy" id="1028800"/>
    <lineage>
        <taxon>Bacteria</taxon>
        <taxon>Pseudomonadati</taxon>
        <taxon>Pseudomonadota</taxon>
        <taxon>Alphaproteobacteria</taxon>
        <taxon>Hyphomicrobiales</taxon>
        <taxon>Rhizobiaceae</taxon>
        <taxon>Rhizobium/Agrobacterium group</taxon>
        <taxon>Neorhizobium</taxon>
    </lineage>
</organism>
<dbReference type="AlphaFoldDB" id="A0A068T0R1"/>